<protein>
    <submittedName>
        <fullName evidence="7">Hemicentin-1-like</fullName>
    </submittedName>
</protein>
<feature type="signal peptide" evidence="4">
    <location>
        <begin position="1"/>
        <end position="28"/>
    </location>
</feature>
<dbReference type="PANTHER" id="PTHR14905">
    <property type="entry name" value="NG37"/>
    <property type="match status" value="1"/>
</dbReference>
<keyword evidence="2" id="KW-0964">Secreted</keyword>
<evidence type="ECO:0000256" key="4">
    <source>
        <dbReference type="SAM" id="SignalP"/>
    </source>
</evidence>
<dbReference type="KEGG" id="tsr:106551232"/>
<evidence type="ECO:0000313" key="6">
    <source>
        <dbReference type="Proteomes" id="UP000504617"/>
    </source>
</evidence>
<organism evidence="6 7">
    <name type="scientific">Thamnophis sirtalis</name>
    <dbReference type="NCBI Taxonomy" id="35019"/>
    <lineage>
        <taxon>Eukaryota</taxon>
        <taxon>Metazoa</taxon>
        <taxon>Chordata</taxon>
        <taxon>Craniata</taxon>
        <taxon>Vertebrata</taxon>
        <taxon>Euteleostomi</taxon>
        <taxon>Lepidosauria</taxon>
        <taxon>Squamata</taxon>
        <taxon>Bifurcata</taxon>
        <taxon>Unidentata</taxon>
        <taxon>Episquamata</taxon>
        <taxon>Toxicofera</taxon>
        <taxon>Serpentes</taxon>
        <taxon>Colubroidea</taxon>
        <taxon>Colubridae</taxon>
        <taxon>Natricinae</taxon>
        <taxon>Thamnophis</taxon>
    </lineage>
</organism>
<dbReference type="Pfam" id="PF25106">
    <property type="entry name" value="VWA_4"/>
    <property type="match status" value="1"/>
</dbReference>
<dbReference type="SUPFAM" id="SSF53300">
    <property type="entry name" value="vWA-like"/>
    <property type="match status" value="1"/>
</dbReference>
<evidence type="ECO:0000259" key="5">
    <source>
        <dbReference type="Pfam" id="PF25106"/>
    </source>
</evidence>
<dbReference type="PANTHER" id="PTHR14905:SF7">
    <property type="entry name" value="VON WILLEBRAND FACTOR A DOMAIN-CONTAINING PROTEIN 7"/>
    <property type="match status" value="1"/>
</dbReference>
<evidence type="ECO:0000256" key="3">
    <source>
        <dbReference type="ARBA" id="ARBA00022729"/>
    </source>
</evidence>
<evidence type="ECO:0000256" key="1">
    <source>
        <dbReference type="ARBA" id="ARBA00004613"/>
    </source>
</evidence>
<proteinExistence type="predicted"/>
<evidence type="ECO:0000256" key="2">
    <source>
        <dbReference type="ARBA" id="ARBA00022525"/>
    </source>
</evidence>
<dbReference type="CDD" id="cd00198">
    <property type="entry name" value="vWFA"/>
    <property type="match status" value="1"/>
</dbReference>
<dbReference type="OrthoDB" id="5985519at2759"/>
<keyword evidence="6" id="KW-1185">Reference proteome</keyword>
<dbReference type="AlphaFoldDB" id="A0A6I9YKK0"/>
<dbReference type="GeneID" id="106551232"/>
<gene>
    <name evidence="7" type="primary">LOC106551232</name>
</gene>
<comment type="subcellular location">
    <subcellularLocation>
        <location evidence="1">Secreted</location>
    </subcellularLocation>
</comment>
<dbReference type="InterPro" id="IPR056861">
    <property type="entry name" value="HMCN1-like_VWA"/>
</dbReference>
<sequence length="232" mass="25999">MDFHDNVSLRAVGFCASLFLVLILPTCAQDAVVEPEPTNEEIPQGASTLAFVFDVTGSMYDDLVQVIEGASKILETSLKRPKRPLYNFALVPFHDPEIGPVTITTDPKKFQYELRELYVQGGGDCPEMSIGAIKIALEISLPGSFIYVFTDARSKDYKLTHEVLQLIQQKQSQVVFVLTGDCDDRGHIGYKVYEEIASTSSGQVFHLDKKQVNEVLKWVEEQCKPPKFIYCL</sequence>
<feature type="chain" id="PRO_5027005307" evidence="4">
    <location>
        <begin position="29"/>
        <end position="232"/>
    </location>
</feature>
<dbReference type="Proteomes" id="UP000504617">
    <property type="component" value="Unplaced"/>
</dbReference>
<reference evidence="7" key="1">
    <citation type="submission" date="2025-08" db="UniProtKB">
        <authorList>
            <consortium name="RefSeq"/>
        </authorList>
    </citation>
    <scope>IDENTIFICATION</scope>
</reference>
<dbReference type="Gene3D" id="3.40.50.410">
    <property type="entry name" value="von Willebrand factor, type A domain"/>
    <property type="match status" value="1"/>
</dbReference>
<keyword evidence="3 4" id="KW-0732">Signal</keyword>
<dbReference type="InterPro" id="IPR036465">
    <property type="entry name" value="vWFA_dom_sf"/>
</dbReference>
<accession>A0A6I9YKK0</accession>
<evidence type="ECO:0000313" key="7">
    <source>
        <dbReference type="RefSeq" id="XP_013924762.1"/>
    </source>
</evidence>
<dbReference type="InterPro" id="IPR052577">
    <property type="entry name" value="VWA7"/>
</dbReference>
<feature type="domain" description="Hemicentin-1-like von Willebrand factor A" evidence="5">
    <location>
        <begin position="49"/>
        <end position="209"/>
    </location>
</feature>
<dbReference type="FunFam" id="3.40.50.410:FF:000032">
    <property type="entry name" value="Hemicentin 1"/>
    <property type="match status" value="1"/>
</dbReference>
<dbReference type="RefSeq" id="XP_013924762.1">
    <property type="nucleotide sequence ID" value="XM_014069287.1"/>
</dbReference>
<name>A0A6I9YKK0_9SAUR</name>